<protein>
    <submittedName>
        <fullName evidence="1">Uncharacterized protein</fullName>
    </submittedName>
</protein>
<dbReference type="OrthoDB" id="9803716at2"/>
<name>A0A8G2BI07_9PROT</name>
<dbReference type="RefSeq" id="WP_093150636.1">
    <property type="nucleotide sequence ID" value="NZ_FNBW01000007.1"/>
</dbReference>
<comment type="caution">
    <text evidence="1">The sequence shown here is derived from an EMBL/GenBank/DDBJ whole genome shotgun (WGS) entry which is preliminary data.</text>
</comment>
<dbReference type="Proteomes" id="UP000198615">
    <property type="component" value="Unassembled WGS sequence"/>
</dbReference>
<accession>A0A8G2BI07</accession>
<sequence length="407" mass="44675">MANYRNPFHKPHDSSYGPAIYETDATPEEYGGYLIYRRLPNCWDVVKDGVCITQRAGPNGARRAIDERNTAQSAINCEVAGEGEAVTITAGGYSVTIKAGEIEHCWRALSHYPERRARGAIREIAASVTDFAQHLARLAVQGGAIDPAAEAETFAARHVPLWRAAWSAESRCASAFIVGPAKFPVRSNEKKQASSDRRYQEIRDHLANAKRATERRAFPHGRPDGPIRGSNPDAVDLLRAEIAKREERQEMMKAANKAIRAAKTDDEEALADAVIAATGLSRSVALKVVAKNYIGRRGFEGFELSNNNAEIRRLQGRLSEMEAKQSAAPVETSHNTTAGAVEVVENVEADRIQLIFPGKPDEATRSVLKSAGFRWSPRFGAWQRHLNNAGRDAVRRVLGSLQIDKAA</sequence>
<proteinExistence type="predicted"/>
<organism evidence="1 2">
    <name type="scientific">Thalassobaculum litoreum DSM 18839</name>
    <dbReference type="NCBI Taxonomy" id="1123362"/>
    <lineage>
        <taxon>Bacteria</taxon>
        <taxon>Pseudomonadati</taxon>
        <taxon>Pseudomonadota</taxon>
        <taxon>Alphaproteobacteria</taxon>
        <taxon>Rhodospirillales</taxon>
        <taxon>Thalassobaculaceae</taxon>
        <taxon>Thalassobaculum</taxon>
    </lineage>
</organism>
<reference evidence="1 2" key="1">
    <citation type="submission" date="2016-10" db="EMBL/GenBank/DDBJ databases">
        <authorList>
            <person name="Varghese N."/>
            <person name="Submissions S."/>
        </authorList>
    </citation>
    <scope>NUCLEOTIDE SEQUENCE [LARGE SCALE GENOMIC DNA]</scope>
    <source>
        <strain evidence="1 2">DSM 18839</strain>
    </source>
</reference>
<evidence type="ECO:0000313" key="1">
    <source>
        <dbReference type="EMBL" id="SDF83107.1"/>
    </source>
</evidence>
<dbReference type="AlphaFoldDB" id="A0A8G2BI07"/>
<gene>
    <name evidence="1" type="ORF">SAMN05660686_02450</name>
</gene>
<dbReference type="EMBL" id="FNBW01000007">
    <property type="protein sequence ID" value="SDF83107.1"/>
    <property type="molecule type" value="Genomic_DNA"/>
</dbReference>
<evidence type="ECO:0000313" key="2">
    <source>
        <dbReference type="Proteomes" id="UP000198615"/>
    </source>
</evidence>
<keyword evidence="2" id="KW-1185">Reference proteome</keyword>